<comment type="caution">
    <text evidence="17">The sequence shown here is derived from an EMBL/GenBank/DDBJ whole genome shotgun (WGS) entry which is preliminary data.</text>
</comment>
<comment type="cofactor">
    <cofactor evidence="12 13">
        <name>Zn(2+)</name>
        <dbReference type="ChEBI" id="CHEBI:29105"/>
    </cofactor>
    <text evidence="12 13">Binds 1 zinc ion per subunit.</text>
</comment>
<feature type="transmembrane region" description="Helical" evidence="14">
    <location>
        <begin position="329"/>
        <end position="350"/>
    </location>
</feature>
<reference evidence="17 18" key="1">
    <citation type="journal article" date="2018" name="Aquat. Microb. Ecol.">
        <title>Gammaproteobacterial methanotrophs dominate.</title>
        <authorList>
            <person name="Rissanen A.J."/>
            <person name="Saarenheimo J."/>
            <person name="Tiirola M."/>
            <person name="Peura S."/>
            <person name="Aalto S.L."/>
            <person name="Karvinen A."/>
            <person name="Nykanen H."/>
        </authorList>
    </citation>
    <scope>NUCLEOTIDE SEQUENCE [LARGE SCALE GENOMIC DNA]</scope>
    <source>
        <strain evidence="17">AMbin10</strain>
    </source>
</reference>
<keyword evidence="5 13" id="KW-0378">Hydrolase</keyword>
<evidence type="ECO:0000256" key="10">
    <source>
        <dbReference type="ARBA" id="ARBA00023136"/>
    </source>
</evidence>
<evidence type="ECO:0000256" key="5">
    <source>
        <dbReference type="ARBA" id="ARBA00022801"/>
    </source>
</evidence>
<feature type="binding site" evidence="12">
    <location>
        <position position="355"/>
    </location>
    <ligand>
        <name>Zn(2+)</name>
        <dbReference type="ChEBI" id="CHEBI:29105"/>
        <note>catalytic</note>
    </ligand>
</feature>
<dbReference type="Pfam" id="PF01435">
    <property type="entry name" value="Peptidase_M48"/>
    <property type="match status" value="1"/>
</dbReference>
<evidence type="ECO:0000256" key="1">
    <source>
        <dbReference type="ARBA" id="ARBA00004477"/>
    </source>
</evidence>
<keyword evidence="6" id="KW-0256">Endoplasmic reticulum</keyword>
<feature type="transmembrane region" description="Helical" evidence="14">
    <location>
        <begin position="69"/>
        <end position="87"/>
    </location>
</feature>
<dbReference type="AlphaFoldDB" id="A0A2W4RZQ4"/>
<sequence length="413" mass="46271">MNAFTIIFLFAVVISYGVEYWLARRQCAYVLAHRDSVPVAFRDSITLEAHQKAADYTLAKAKLGEVDRAVSLAVLMLFTLGGGIDRVAEFWMGFEWPTILTGVTVILSTLLLIQLIDLPISIYMTFDLEDRFGFNRNTPLQYAKDHLLQLALGLAIGGPLLALILWVMGTVGPLWWVLAWAILQSFSILMSWAFPTLIAPLFNKFSPLEDATLRERIEALLGRCGFHSKGIFVMDGSRRSGHGNAYFTGIGNNKRIVFFDTLVNSLSHEELEAVLAHELGHFKRKHVLKMLITSAVISLVGLGLLGWLMGQNWFYEGLGVSQQSNSTALLLFMLAMPSFTLFLQPTMAYFQRKFEFEADDFASVYARPRDLISALVKLYRDNASTLTPDPLYSAFHYSHPPAAIRIANLESKS</sequence>
<dbReference type="InterPro" id="IPR032456">
    <property type="entry name" value="Peptidase_M48_N"/>
</dbReference>
<evidence type="ECO:0000256" key="3">
    <source>
        <dbReference type="ARBA" id="ARBA00022692"/>
    </source>
</evidence>
<dbReference type="FunFam" id="3.30.2010.10:FF:000002">
    <property type="entry name" value="CAAX prenyl protease"/>
    <property type="match status" value="1"/>
</dbReference>
<name>A0A2W4RZQ4_9GAMM</name>
<dbReference type="CDD" id="cd07343">
    <property type="entry name" value="M48A_Zmpste24p_like"/>
    <property type="match status" value="1"/>
</dbReference>
<keyword evidence="10 14" id="KW-0472">Membrane</keyword>
<evidence type="ECO:0000256" key="14">
    <source>
        <dbReference type="SAM" id="Phobius"/>
    </source>
</evidence>
<keyword evidence="9 13" id="KW-0482">Metalloprotease</keyword>
<feature type="transmembrane region" description="Helical" evidence="14">
    <location>
        <begin position="6"/>
        <end position="23"/>
    </location>
</feature>
<dbReference type="GO" id="GO:0004222">
    <property type="term" value="F:metalloendopeptidase activity"/>
    <property type="evidence" value="ECO:0007669"/>
    <property type="project" value="InterPro"/>
</dbReference>
<gene>
    <name evidence="17" type="ORF">DM484_02160</name>
</gene>
<evidence type="ECO:0000259" key="16">
    <source>
        <dbReference type="Pfam" id="PF16491"/>
    </source>
</evidence>
<proteinExistence type="inferred from homology"/>
<keyword evidence="4 12" id="KW-0479">Metal-binding</keyword>
<feature type="active site" description="Proton donor" evidence="11">
    <location>
        <position position="359"/>
    </location>
</feature>
<dbReference type="InterPro" id="IPR027057">
    <property type="entry name" value="CAXX_Prtase_1"/>
</dbReference>
<keyword evidence="2 13" id="KW-0645">Protease</keyword>
<evidence type="ECO:0000256" key="11">
    <source>
        <dbReference type="PIRSR" id="PIRSR627057-1"/>
    </source>
</evidence>
<feature type="binding site" evidence="12">
    <location>
        <position position="277"/>
    </location>
    <ligand>
        <name>Zn(2+)</name>
        <dbReference type="ChEBI" id="CHEBI:29105"/>
        <note>catalytic</note>
    </ligand>
</feature>
<evidence type="ECO:0000256" key="12">
    <source>
        <dbReference type="PIRSR" id="PIRSR627057-2"/>
    </source>
</evidence>
<evidence type="ECO:0000256" key="6">
    <source>
        <dbReference type="ARBA" id="ARBA00022824"/>
    </source>
</evidence>
<protein>
    <submittedName>
        <fullName evidence="17">Peptidase M48</fullName>
    </submittedName>
</protein>
<dbReference type="Gene3D" id="3.30.2010.10">
    <property type="entry name" value="Metalloproteases ('zincins'), catalytic domain"/>
    <property type="match status" value="1"/>
</dbReference>
<feature type="transmembrane region" description="Helical" evidence="14">
    <location>
        <begin position="147"/>
        <end position="168"/>
    </location>
</feature>
<evidence type="ECO:0000259" key="15">
    <source>
        <dbReference type="Pfam" id="PF01435"/>
    </source>
</evidence>
<evidence type="ECO:0000256" key="4">
    <source>
        <dbReference type="ARBA" id="ARBA00022723"/>
    </source>
</evidence>
<evidence type="ECO:0000256" key="7">
    <source>
        <dbReference type="ARBA" id="ARBA00022833"/>
    </source>
</evidence>
<organism evidence="17 18">
    <name type="scientific">Candidatus Methylumidiphilus alinenensis</name>
    <dbReference type="NCBI Taxonomy" id="2202197"/>
    <lineage>
        <taxon>Bacteria</taxon>
        <taxon>Pseudomonadati</taxon>
        <taxon>Pseudomonadota</taxon>
        <taxon>Gammaproteobacteria</taxon>
        <taxon>Methylococcales</taxon>
        <taxon>Candidatus Methylumidiphilus</taxon>
    </lineage>
</organism>
<feature type="transmembrane region" description="Helical" evidence="14">
    <location>
        <begin position="174"/>
        <end position="194"/>
    </location>
</feature>
<dbReference type="GO" id="GO:0046872">
    <property type="term" value="F:metal ion binding"/>
    <property type="evidence" value="ECO:0007669"/>
    <property type="project" value="UniProtKB-KW"/>
</dbReference>
<feature type="active site" evidence="11">
    <location>
        <position position="278"/>
    </location>
</feature>
<comment type="similarity">
    <text evidence="13">Belongs to the peptidase M48 family.</text>
</comment>
<dbReference type="GO" id="GO:0071586">
    <property type="term" value="P:CAAX-box protein processing"/>
    <property type="evidence" value="ECO:0007669"/>
    <property type="project" value="InterPro"/>
</dbReference>
<feature type="domain" description="CAAX prenyl protease 1 N-terminal" evidence="16">
    <location>
        <begin position="28"/>
        <end position="204"/>
    </location>
</feature>
<feature type="transmembrane region" description="Helical" evidence="14">
    <location>
        <begin position="99"/>
        <end position="126"/>
    </location>
</feature>
<keyword evidence="3 14" id="KW-0812">Transmembrane</keyword>
<evidence type="ECO:0000313" key="17">
    <source>
        <dbReference type="EMBL" id="PZN84788.1"/>
    </source>
</evidence>
<keyword evidence="8 14" id="KW-1133">Transmembrane helix</keyword>
<dbReference type="PANTHER" id="PTHR10120">
    <property type="entry name" value="CAAX PRENYL PROTEASE 1"/>
    <property type="match status" value="1"/>
</dbReference>
<evidence type="ECO:0000256" key="8">
    <source>
        <dbReference type="ARBA" id="ARBA00022989"/>
    </source>
</evidence>
<evidence type="ECO:0000313" key="18">
    <source>
        <dbReference type="Proteomes" id="UP000249396"/>
    </source>
</evidence>
<dbReference type="Pfam" id="PF16491">
    <property type="entry name" value="Peptidase_M48_N"/>
    <property type="match status" value="1"/>
</dbReference>
<accession>A0A2W4RZQ4</accession>
<comment type="subcellular location">
    <subcellularLocation>
        <location evidence="1">Endoplasmic reticulum membrane</location>
        <topology evidence="1">Multi-pass membrane protein</topology>
    </subcellularLocation>
</comment>
<feature type="domain" description="Peptidase M48" evidence="15">
    <location>
        <begin position="207"/>
        <end position="411"/>
    </location>
</feature>
<keyword evidence="7 12" id="KW-0862">Zinc</keyword>
<dbReference type="EMBL" id="QJPH01000143">
    <property type="protein sequence ID" value="PZN84788.1"/>
    <property type="molecule type" value="Genomic_DNA"/>
</dbReference>
<feature type="binding site" evidence="12">
    <location>
        <position position="281"/>
    </location>
    <ligand>
        <name>Zn(2+)</name>
        <dbReference type="ChEBI" id="CHEBI:29105"/>
        <note>catalytic</note>
    </ligand>
</feature>
<evidence type="ECO:0000256" key="9">
    <source>
        <dbReference type="ARBA" id="ARBA00023049"/>
    </source>
</evidence>
<feature type="transmembrane region" description="Helical" evidence="14">
    <location>
        <begin position="287"/>
        <end position="309"/>
    </location>
</feature>
<evidence type="ECO:0000256" key="13">
    <source>
        <dbReference type="RuleBase" id="RU003983"/>
    </source>
</evidence>
<evidence type="ECO:0000256" key="2">
    <source>
        <dbReference type="ARBA" id="ARBA00022670"/>
    </source>
</evidence>
<dbReference type="InterPro" id="IPR001915">
    <property type="entry name" value="Peptidase_M48"/>
</dbReference>
<dbReference type="Proteomes" id="UP000249396">
    <property type="component" value="Unassembled WGS sequence"/>
</dbReference>